<dbReference type="InterPro" id="IPR015424">
    <property type="entry name" value="PyrdxlP-dep_Trfase"/>
</dbReference>
<dbReference type="AlphaFoldDB" id="A0A421B432"/>
<keyword evidence="4" id="KW-1185">Reference proteome</keyword>
<dbReference type="InterPro" id="IPR015422">
    <property type="entry name" value="PyrdxlP-dep_Trfase_small"/>
</dbReference>
<name>A0A421B432_9PSEU</name>
<proteinExistence type="predicted"/>
<dbReference type="InterPro" id="IPR000192">
    <property type="entry name" value="Aminotrans_V_dom"/>
</dbReference>
<sequence>MTDERFHLDPAIHYLNPGAVGIVPRAVAGARARYASRAESNPMRFHRVETIPLVARAREAGAEFLGSDGIVLVRNTTEAVATVLASIPFGDGDEILVSDHGYPTALLAAQDRAEVRQVSFPITATPDEVVAAFAEGLRPTTKLVIVDAITSISALVLPVERVVALAHEHGVPVLVDAAHVPGHLRQRPADTGADFWAGNFHKWAYAARTTAALYIAEQWRDRIRPLVPSFEHPLGFPRWFDHAGTLDYSAWMALPEALGFWREVGGWDAVDASARLLDKGVRIVADALGANGQVGSHHAPLMRLVPLPEGWVTSPEDALAYYDELSTRHNIEVAVHFYGGQGYFRLGATIANTEAGFEALADAVAEGR</sequence>
<dbReference type="PANTHER" id="PTHR43092:SF2">
    <property type="entry name" value="HERCYNYLCYSTEINE SULFOXIDE LYASE"/>
    <property type="match status" value="1"/>
</dbReference>
<reference evidence="3 4" key="1">
    <citation type="submission" date="2018-10" db="EMBL/GenBank/DDBJ databases">
        <title>Genomic Encyclopedia of Archaeal and Bacterial Type Strains, Phase II (KMG-II): from individual species to whole genera.</title>
        <authorList>
            <person name="Goeker M."/>
        </authorList>
    </citation>
    <scope>NUCLEOTIDE SEQUENCE [LARGE SCALE GENOMIC DNA]</scope>
    <source>
        <strain evidence="3 4">DSM 45657</strain>
    </source>
</reference>
<dbReference type="EMBL" id="RCDD01000002">
    <property type="protein sequence ID" value="RLK59131.1"/>
    <property type="molecule type" value="Genomic_DNA"/>
</dbReference>
<keyword evidence="1" id="KW-0663">Pyridoxal phosphate</keyword>
<dbReference type="PANTHER" id="PTHR43092">
    <property type="entry name" value="L-CYSTEINE DESULFHYDRASE"/>
    <property type="match status" value="1"/>
</dbReference>
<organism evidence="3 4">
    <name type="scientific">Actinokineospora cianjurensis</name>
    <dbReference type="NCBI Taxonomy" id="585224"/>
    <lineage>
        <taxon>Bacteria</taxon>
        <taxon>Bacillati</taxon>
        <taxon>Actinomycetota</taxon>
        <taxon>Actinomycetes</taxon>
        <taxon>Pseudonocardiales</taxon>
        <taxon>Pseudonocardiaceae</taxon>
        <taxon>Actinokineospora</taxon>
    </lineage>
</organism>
<evidence type="ECO:0000256" key="1">
    <source>
        <dbReference type="ARBA" id="ARBA00022898"/>
    </source>
</evidence>
<dbReference type="Gene3D" id="3.40.640.10">
    <property type="entry name" value="Type I PLP-dependent aspartate aminotransferase-like (Major domain)"/>
    <property type="match status" value="1"/>
</dbReference>
<evidence type="ECO:0000313" key="3">
    <source>
        <dbReference type="EMBL" id="RLK59131.1"/>
    </source>
</evidence>
<dbReference type="InterPro" id="IPR015421">
    <property type="entry name" value="PyrdxlP-dep_Trfase_major"/>
</dbReference>
<feature type="domain" description="Aminotransferase class V" evidence="2">
    <location>
        <begin position="14"/>
        <end position="278"/>
    </location>
</feature>
<dbReference type="Proteomes" id="UP000282454">
    <property type="component" value="Unassembled WGS sequence"/>
</dbReference>
<protein>
    <submittedName>
        <fullName evidence="3">Isopenicillin-N epimerase</fullName>
    </submittedName>
</protein>
<gene>
    <name evidence="3" type="ORF">CLV68_3614</name>
</gene>
<evidence type="ECO:0000259" key="2">
    <source>
        <dbReference type="Pfam" id="PF00266"/>
    </source>
</evidence>
<dbReference type="Gene3D" id="3.90.1150.10">
    <property type="entry name" value="Aspartate Aminotransferase, domain 1"/>
    <property type="match status" value="1"/>
</dbReference>
<dbReference type="RefSeq" id="WP_170224427.1">
    <property type="nucleotide sequence ID" value="NZ_RCDD01000002.1"/>
</dbReference>
<dbReference type="Pfam" id="PF00266">
    <property type="entry name" value="Aminotran_5"/>
    <property type="match status" value="1"/>
</dbReference>
<comment type="caution">
    <text evidence="3">The sequence shown here is derived from an EMBL/GenBank/DDBJ whole genome shotgun (WGS) entry which is preliminary data.</text>
</comment>
<evidence type="ECO:0000313" key="4">
    <source>
        <dbReference type="Proteomes" id="UP000282454"/>
    </source>
</evidence>
<accession>A0A421B432</accession>
<dbReference type="SUPFAM" id="SSF53383">
    <property type="entry name" value="PLP-dependent transferases"/>
    <property type="match status" value="1"/>
</dbReference>